<reference evidence="3 4" key="1">
    <citation type="journal article" date="2024" name="Proc. Natl. Acad. Sci. U.S.A.">
        <title>The genetic regulatory architecture and epigenomic basis for age-related changes in rattlesnake venom.</title>
        <authorList>
            <person name="Hogan M.P."/>
            <person name="Holding M.L."/>
            <person name="Nystrom G.S."/>
            <person name="Colston T.J."/>
            <person name="Bartlett D.A."/>
            <person name="Mason A.J."/>
            <person name="Ellsworth S.A."/>
            <person name="Rautsaw R.M."/>
            <person name="Lawrence K.C."/>
            <person name="Strickland J.L."/>
            <person name="He B."/>
            <person name="Fraser P."/>
            <person name="Margres M.J."/>
            <person name="Gilbert D.M."/>
            <person name="Gibbs H.L."/>
            <person name="Parkinson C.L."/>
            <person name="Rokyta D.R."/>
        </authorList>
    </citation>
    <scope>NUCLEOTIDE SEQUENCE [LARGE SCALE GENOMIC DNA]</scope>
    <source>
        <strain evidence="3">DRR0105</strain>
    </source>
</reference>
<feature type="compositionally biased region" description="Basic residues" evidence="1">
    <location>
        <begin position="10"/>
        <end position="26"/>
    </location>
</feature>
<dbReference type="Gene3D" id="3.90.550.10">
    <property type="entry name" value="Spore Coat Polysaccharide Biosynthesis Protein SpsA, Chain A"/>
    <property type="match status" value="1"/>
</dbReference>
<dbReference type="PANTHER" id="PTHR22916:SF3">
    <property type="entry name" value="UDP-GLCNAC:BETAGAL BETA-1,3-N-ACETYLGLUCOSAMINYLTRANSFERASE-LIKE PROTEIN 1"/>
    <property type="match status" value="1"/>
</dbReference>
<dbReference type="Pfam" id="PF00535">
    <property type="entry name" value="Glycos_transf_2"/>
    <property type="match status" value="1"/>
</dbReference>
<sequence length="457" mass="51857">MGACLLPSGGRKRGKSESSKKRKKCTGRKDQPKPLHSPTFLLPAPFPTVLASSSFCAHSLFYLCTVFVKLYCDPGLVKQDHSHSLSSPFFGNTELQSDGPFNRKAGGKCRIQVSVILPVYNAEFWLDECLKSVLDQDFQGSIELSVFNDSSTDNSINIIKKWKILLEEAGIPVVLGENYSTHPGGVGFAKNCAIDQSSGEYLCFLDSDDVMMPQRIRLQWEANIKYPRNIIGCQIKREPAEATQRYTRWINNLTHEQLLTQVFTSHGPTVIMPTWFCSREWFYLVGRFNEGGKGTPEDLLFFYEHLRKGGKVFRVDQCLLLYRYHAQAASTAVLEETIWTHRVLFLEERILSNWTSFTIWNAGKQGRKLFRSLSPANQNKVTAFCDVDKNKITKAFYIYEESKETSKPRIPILHFKEASPPLIICVKLDLTDGQFEENLSLLNLKEGYGNIRVPPVA</sequence>
<dbReference type="CDD" id="cd06913">
    <property type="entry name" value="beta3GnTL1_like"/>
    <property type="match status" value="1"/>
</dbReference>
<feature type="region of interest" description="Disordered" evidence="1">
    <location>
        <begin position="1"/>
        <end position="36"/>
    </location>
</feature>
<dbReference type="GO" id="GO:0016758">
    <property type="term" value="F:hexosyltransferase activity"/>
    <property type="evidence" value="ECO:0007669"/>
    <property type="project" value="UniProtKB-ARBA"/>
</dbReference>
<evidence type="ECO:0000259" key="2">
    <source>
        <dbReference type="Pfam" id="PF00535"/>
    </source>
</evidence>
<dbReference type="AlphaFoldDB" id="A0AAW1BZ86"/>
<feature type="domain" description="Glycosyltransferase 2-like" evidence="2">
    <location>
        <begin position="114"/>
        <end position="282"/>
    </location>
</feature>
<dbReference type="EMBL" id="JAOTOJ010000002">
    <property type="protein sequence ID" value="KAK9406815.1"/>
    <property type="molecule type" value="Genomic_DNA"/>
</dbReference>
<name>A0AAW1BZ86_CROAD</name>
<protein>
    <submittedName>
        <fullName evidence="3">UDP-GlcNAc:betaGal beta-C3-N-acetylglucosaminyltransferase-like 1</fullName>
    </submittedName>
</protein>
<comment type="caution">
    <text evidence="3">The sequence shown here is derived from an EMBL/GenBank/DDBJ whole genome shotgun (WGS) entry which is preliminary data.</text>
</comment>
<gene>
    <name evidence="3" type="ORF">NXF25_005589</name>
</gene>
<proteinExistence type="predicted"/>
<dbReference type="SUPFAM" id="SSF53448">
    <property type="entry name" value="Nucleotide-diphospho-sugar transferases"/>
    <property type="match status" value="1"/>
</dbReference>
<evidence type="ECO:0000313" key="4">
    <source>
        <dbReference type="Proteomes" id="UP001474421"/>
    </source>
</evidence>
<dbReference type="InterPro" id="IPR029044">
    <property type="entry name" value="Nucleotide-diphossugar_trans"/>
</dbReference>
<dbReference type="PANTHER" id="PTHR22916">
    <property type="entry name" value="GLYCOSYLTRANSFERASE"/>
    <property type="match status" value="1"/>
</dbReference>
<organism evidence="3 4">
    <name type="scientific">Crotalus adamanteus</name>
    <name type="common">Eastern diamondback rattlesnake</name>
    <dbReference type="NCBI Taxonomy" id="8729"/>
    <lineage>
        <taxon>Eukaryota</taxon>
        <taxon>Metazoa</taxon>
        <taxon>Chordata</taxon>
        <taxon>Craniata</taxon>
        <taxon>Vertebrata</taxon>
        <taxon>Euteleostomi</taxon>
        <taxon>Lepidosauria</taxon>
        <taxon>Squamata</taxon>
        <taxon>Bifurcata</taxon>
        <taxon>Unidentata</taxon>
        <taxon>Episquamata</taxon>
        <taxon>Toxicofera</taxon>
        <taxon>Serpentes</taxon>
        <taxon>Colubroidea</taxon>
        <taxon>Viperidae</taxon>
        <taxon>Crotalinae</taxon>
        <taxon>Crotalus</taxon>
    </lineage>
</organism>
<evidence type="ECO:0000256" key="1">
    <source>
        <dbReference type="SAM" id="MobiDB-lite"/>
    </source>
</evidence>
<dbReference type="InterPro" id="IPR001173">
    <property type="entry name" value="Glyco_trans_2-like"/>
</dbReference>
<accession>A0AAW1BZ86</accession>
<evidence type="ECO:0000313" key="3">
    <source>
        <dbReference type="EMBL" id="KAK9406815.1"/>
    </source>
</evidence>
<keyword evidence="4" id="KW-1185">Reference proteome</keyword>
<dbReference type="Proteomes" id="UP001474421">
    <property type="component" value="Unassembled WGS sequence"/>
</dbReference>